<sequence>MEPNTFQLTSIRNLAEKYDYFCLDCDGVIWSGNRIIDQSIDVINWLHSQGKKIYFITNSSGKTREDYRIRIQKMGYSECVEEQIYGSAYTTAKYIKEKYPEITKVRVVGMNSIRKELSAQGIDSEGGEDELTFDNSTGYMSMDDFEKYPLDPAVKAVVVGLDTKYTYAKLSVASLYIQTGGAKFIATNDDAFDVVNGRKMPGAGAMVQSIQFTLDQSGKDRNIYKPEIIGKPNPYVIELIMRDNNITDKTKMIMIGDRPDTDILLGFNAGIDRCLTLTGVVDSLGSIQSWVEKNENFRPIYVVKSFGKLDDSEISQ</sequence>
<dbReference type="NCBIfam" id="TIGR01460">
    <property type="entry name" value="HAD-SF-IIA"/>
    <property type="match status" value="1"/>
</dbReference>
<protein>
    <recommendedName>
        <fullName evidence="6">4-nitrophenylphosphatase</fullName>
    </recommendedName>
</protein>
<dbReference type="OrthoDB" id="413953at2759"/>
<evidence type="ECO:0000256" key="2">
    <source>
        <dbReference type="PIRSR" id="PIRSR000915-2"/>
    </source>
</evidence>
<comment type="cofactor">
    <cofactor evidence="3">
        <name>Mg(2+)</name>
        <dbReference type="ChEBI" id="CHEBI:18420"/>
    </cofactor>
    <text evidence="3">Divalent metal ions. Mg(2+) is the most effective.</text>
</comment>
<evidence type="ECO:0008006" key="6">
    <source>
        <dbReference type="Google" id="ProtNLM"/>
    </source>
</evidence>
<dbReference type="EMBL" id="CCKQ01017597">
    <property type="protein sequence ID" value="CDW89491.1"/>
    <property type="molecule type" value="Genomic_DNA"/>
</dbReference>
<dbReference type="OMA" id="CETDIKF"/>
<keyword evidence="3" id="KW-0460">Magnesium</keyword>
<dbReference type="FunCoup" id="A0A078B5L0">
    <property type="interactions" value="38"/>
</dbReference>
<feature type="binding site" evidence="2">
    <location>
        <position position="231"/>
    </location>
    <ligand>
        <name>substrate</name>
    </ligand>
</feature>
<feature type="binding site" evidence="3">
    <location>
        <position position="257"/>
    </location>
    <ligand>
        <name>Mg(2+)</name>
        <dbReference type="ChEBI" id="CHEBI:18420"/>
    </ligand>
</feature>
<keyword evidence="5" id="KW-1185">Reference proteome</keyword>
<feature type="active site" description="Proton donor" evidence="1">
    <location>
        <position position="26"/>
    </location>
</feature>
<dbReference type="PANTHER" id="PTHR19288">
    <property type="entry name" value="4-NITROPHENYLPHOSPHATASE-RELATED"/>
    <property type="match status" value="1"/>
</dbReference>
<evidence type="ECO:0000313" key="5">
    <source>
        <dbReference type="Proteomes" id="UP000039865"/>
    </source>
</evidence>
<evidence type="ECO:0000313" key="4">
    <source>
        <dbReference type="EMBL" id="CDW89491.1"/>
    </source>
</evidence>
<evidence type="ECO:0000256" key="1">
    <source>
        <dbReference type="PIRSR" id="PIRSR000915-1"/>
    </source>
</evidence>
<reference evidence="4 5" key="1">
    <citation type="submission" date="2014-06" db="EMBL/GenBank/DDBJ databases">
        <authorList>
            <person name="Swart Estienne"/>
        </authorList>
    </citation>
    <scope>NUCLEOTIDE SEQUENCE [LARGE SCALE GENOMIC DNA]</scope>
    <source>
        <strain evidence="4 5">130c</strain>
    </source>
</reference>
<feature type="binding site" evidence="3">
    <location>
        <position position="24"/>
    </location>
    <ligand>
        <name>Mg(2+)</name>
        <dbReference type="ChEBI" id="CHEBI:18420"/>
    </ligand>
</feature>
<dbReference type="PIRSF" id="PIRSF000915">
    <property type="entry name" value="PGP-type_phosphatase"/>
    <property type="match status" value="1"/>
</dbReference>
<dbReference type="InParanoid" id="A0A078B5L0"/>
<dbReference type="AlphaFoldDB" id="A0A078B5L0"/>
<feature type="binding site" evidence="3">
    <location>
        <position position="26"/>
    </location>
    <ligand>
        <name>Mg(2+)</name>
        <dbReference type="ChEBI" id="CHEBI:18420"/>
    </ligand>
</feature>
<evidence type="ECO:0000256" key="3">
    <source>
        <dbReference type="PIRSR" id="PIRSR000915-3"/>
    </source>
</evidence>
<dbReference type="GO" id="GO:0016791">
    <property type="term" value="F:phosphatase activity"/>
    <property type="evidence" value="ECO:0007669"/>
    <property type="project" value="TreeGrafter"/>
</dbReference>
<organism evidence="4 5">
    <name type="scientific">Stylonychia lemnae</name>
    <name type="common">Ciliate</name>
    <dbReference type="NCBI Taxonomy" id="5949"/>
    <lineage>
        <taxon>Eukaryota</taxon>
        <taxon>Sar</taxon>
        <taxon>Alveolata</taxon>
        <taxon>Ciliophora</taxon>
        <taxon>Intramacronucleata</taxon>
        <taxon>Spirotrichea</taxon>
        <taxon>Stichotrichia</taxon>
        <taxon>Sporadotrichida</taxon>
        <taxon>Oxytrichidae</taxon>
        <taxon>Stylonychinae</taxon>
        <taxon>Stylonychia</taxon>
    </lineage>
</organism>
<dbReference type="Pfam" id="PF13344">
    <property type="entry name" value="Hydrolase_6"/>
    <property type="match status" value="1"/>
</dbReference>
<name>A0A078B5L0_STYLE</name>
<dbReference type="InterPro" id="IPR036412">
    <property type="entry name" value="HAD-like_sf"/>
</dbReference>
<dbReference type="InterPro" id="IPR006357">
    <property type="entry name" value="HAD-SF_hydro_IIA"/>
</dbReference>
<keyword evidence="3" id="KW-0479">Metal-binding</keyword>
<feature type="active site" description="Nucleophile" evidence="1">
    <location>
        <position position="24"/>
    </location>
</feature>
<accession>A0A078B5L0</accession>
<dbReference type="InterPro" id="IPR023214">
    <property type="entry name" value="HAD_sf"/>
</dbReference>
<dbReference type="PANTHER" id="PTHR19288:SF46">
    <property type="entry name" value="HALOACID DEHALOGENASE-LIKE HYDROLASE DOMAIN-CONTAINING PROTEIN 2"/>
    <property type="match status" value="1"/>
</dbReference>
<proteinExistence type="predicted"/>
<dbReference type="SUPFAM" id="SSF56784">
    <property type="entry name" value="HAD-like"/>
    <property type="match status" value="1"/>
</dbReference>
<dbReference type="GO" id="GO:0046872">
    <property type="term" value="F:metal ion binding"/>
    <property type="evidence" value="ECO:0007669"/>
    <property type="project" value="UniProtKB-KW"/>
</dbReference>
<dbReference type="Pfam" id="PF13242">
    <property type="entry name" value="Hydrolase_like"/>
    <property type="match status" value="1"/>
</dbReference>
<dbReference type="GO" id="GO:0005737">
    <property type="term" value="C:cytoplasm"/>
    <property type="evidence" value="ECO:0007669"/>
    <property type="project" value="TreeGrafter"/>
</dbReference>
<dbReference type="Proteomes" id="UP000039865">
    <property type="component" value="Unassembled WGS sequence"/>
</dbReference>
<dbReference type="Gene3D" id="3.40.50.1000">
    <property type="entry name" value="HAD superfamily/HAD-like"/>
    <property type="match status" value="2"/>
</dbReference>
<gene>
    <name evidence="4" type="primary">Contig9968.g10652</name>
    <name evidence="4" type="ORF">STYLEM_18624</name>
</gene>